<sequence>MSPDATADDDGTYGRVAGAVGGRVGDWPVGARLRAWFLTVDPRYRPVTAGTWALALVVYALGDTGLTTAVLALGGFEANPVARAFLAHLGYAGLVVQKGLAVALLVGIWRYYPTVGGRSRDPWRLVVPTVAAARGLQLVAIHVSNVLALV</sequence>
<feature type="transmembrane region" description="Helical" evidence="1">
    <location>
        <begin position="88"/>
        <end position="112"/>
    </location>
</feature>
<dbReference type="AlphaFoldDB" id="M0D222"/>
<evidence type="ECO:0000313" key="4">
    <source>
        <dbReference type="Proteomes" id="UP000011626"/>
    </source>
</evidence>
<dbReference type="EMBL" id="AOIU01000009">
    <property type="protein sequence ID" value="ELZ28908.1"/>
    <property type="molecule type" value="Genomic_DNA"/>
</dbReference>
<comment type="caution">
    <text evidence="3">The sequence shown here is derived from an EMBL/GenBank/DDBJ whole genome shotgun (WGS) entry which is preliminary data.</text>
</comment>
<feature type="transmembrane region" description="Helical" evidence="1">
    <location>
        <begin position="52"/>
        <end position="76"/>
    </location>
</feature>
<keyword evidence="4" id="KW-1185">Reference proteome</keyword>
<dbReference type="Pfam" id="PF18902">
    <property type="entry name" value="DUF5658"/>
    <property type="match status" value="1"/>
</dbReference>
<dbReference type="SUPFAM" id="SSF55729">
    <property type="entry name" value="Acyl-CoA N-acyltransferases (Nat)"/>
    <property type="match status" value="1"/>
</dbReference>
<proteinExistence type="predicted"/>
<feature type="domain" description="DUF5658" evidence="2">
    <location>
        <begin position="54"/>
        <end position="145"/>
    </location>
</feature>
<organism evidence="3 4">
    <name type="scientific">Halosimplex carlsbadense 2-9-1</name>
    <dbReference type="NCBI Taxonomy" id="797114"/>
    <lineage>
        <taxon>Archaea</taxon>
        <taxon>Methanobacteriati</taxon>
        <taxon>Methanobacteriota</taxon>
        <taxon>Stenosarchaea group</taxon>
        <taxon>Halobacteria</taxon>
        <taxon>Halobacteriales</taxon>
        <taxon>Haloarculaceae</taxon>
        <taxon>Halosimplex</taxon>
    </lineage>
</organism>
<evidence type="ECO:0000313" key="3">
    <source>
        <dbReference type="EMBL" id="ELZ28908.1"/>
    </source>
</evidence>
<evidence type="ECO:0000259" key="2">
    <source>
        <dbReference type="Pfam" id="PF18902"/>
    </source>
</evidence>
<dbReference type="InterPro" id="IPR016181">
    <property type="entry name" value="Acyl_CoA_acyltransferase"/>
</dbReference>
<dbReference type="InterPro" id="IPR043717">
    <property type="entry name" value="DUF5658"/>
</dbReference>
<keyword evidence="1" id="KW-1133">Transmembrane helix</keyword>
<dbReference type="RefSeq" id="WP_006882613.1">
    <property type="nucleotide sequence ID" value="NZ_AOIU01000009.1"/>
</dbReference>
<gene>
    <name evidence="3" type="ORF">C475_04701</name>
</gene>
<name>M0D222_9EURY</name>
<keyword evidence="1" id="KW-0472">Membrane</keyword>
<protein>
    <recommendedName>
        <fullName evidence="2">DUF5658 domain-containing protein</fullName>
    </recommendedName>
</protein>
<reference evidence="3 4" key="1">
    <citation type="journal article" date="2014" name="PLoS Genet.">
        <title>Phylogenetically driven sequencing of extremely halophilic archaea reveals strategies for static and dynamic osmo-response.</title>
        <authorList>
            <person name="Becker E.A."/>
            <person name="Seitzer P.M."/>
            <person name="Tritt A."/>
            <person name="Larsen D."/>
            <person name="Krusor M."/>
            <person name="Yao A.I."/>
            <person name="Wu D."/>
            <person name="Madern D."/>
            <person name="Eisen J.A."/>
            <person name="Darling A.E."/>
            <person name="Facciotti M.T."/>
        </authorList>
    </citation>
    <scope>NUCLEOTIDE SEQUENCE [LARGE SCALE GENOMIC DNA]</scope>
    <source>
        <strain evidence="3 4">2-9-1</strain>
    </source>
</reference>
<dbReference type="OrthoDB" id="240001at2157"/>
<accession>M0D222</accession>
<keyword evidence="1" id="KW-0812">Transmembrane</keyword>
<dbReference type="STRING" id="797114.C475_04701"/>
<evidence type="ECO:0000256" key="1">
    <source>
        <dbReference type="SAM" id="Phobius"/>
    </source>
</evidence>
<dbReference type="Proteomes" id="UP000011626">
    <property type="component" value="Unassembled WGS sequence"/>
</dbReference>